<evidence type="ECO:0000256" key="3">
    <source>
        <dbReference type="ARBA" id="ARBA00022490"/>
    </source>
</evidence>
<keyword evidence="3" id="KW-0963">Cytoplasm</keyword>
<organism evidence="11 12">
    <name type="scientific">Ectocarpus siliculosus</name>
    <name type="common">Brown alga</name>
    <name type="synonym">Conferva siliculosa</name>
    <dbReference type="NCBI Taxonomy" id="2880"/>
    <lineage>
        <taxon>Eukaryota</taxon>
        <taxon>Sar</taxon>
        <taxon>Stramenopiles</taxon>
        <taxon>Ochrophyta</taxon>
        <taxon>PX clade</taxon>
        <taxon>Phaeophyceae</taxon>
        <taxon>Ectocarpales</taxon>
        <taxon>Ectocarpaceae</taxon>
        <taxon>Ectocarpus</taxon>
    </lineage>
</organism>
<name>D7FP98_ECTSI</name>
<keyword evidence="7" id="KW-0206">Cytoskeleton</keyword>
<evidence type="ECO:0000313" key="12">
    <source>
        <dbReference type="Proteomes" id="UP000002630"/>
    </source>
</evidence>
<dbReference type="EMBL" id="FN649760">
    <property type="protein sequence ID" value="CBJ30359.1"/>
    <property type="molecule type" value="Genomic_DNA"/>
</dbReference>
<evidence type="ECO:0000256" key="1">
    <source>
        <dbReference type="ARBA" id="ARBA00004611"/>
    </source>
</evidence>
<dbReference type="GO" id="GO:0005929">
    <property type="term" value="C:cilium"/>
    <property type="evidence" value="ECO:0007669"/>
    <property type="project" value="TreeGrafter"/>
</dbReference>
<keyword evidence="12" id="KW-1185">Reference proteome</keyword>
<evidence type="ECO:0000256" key="8">
    <source>
        <dbReference type="ARBA" id="ARBA00023273"/>
    </source>
</evidence>
<dbReference type="PANTHER" id="PTHR21648">
    <property type="entry name" value="FLAGELLAR RADIAL SPOKE PROTEIN 3"/>
    <property type="match status" value="1"/>
</dbReference>
<sequence>MPAPPAYEFSSQPRPVKTRPHNKQQSRRDVVGSGGNGNGNAGARYDPFFPINIHHDPRVARGNTFAGDRRDAQPSAEPGPKTVAKKSRKRLGQSRSRGSSSSFFDTRASQPVLREELDLSRYLVEPGDTAARPEREADTQTDDFQERPQTPDFVPKKTGVDAWTQIEVSDKLFDFEAEVQPMLAVLVGKTLEQARMEVEREHELLCIREAATALVHQRAEEVQQVLELKQAAVEAEKKKEELRRRQREEANRRRLAKEKVACLQLVRQVLPLSLDRAFEQLSAKSWETQSVQQIKKVFLPWLFGRVAADVGQRSSVLDALDSLLESVDETAETARNQRIQDRDREAEARREAARVARERVIRLFVPGEVVGGEEGERLGPVAVKAGETVKAAEAKVARWLAKERETGELEDPQGGFLGGYLREARRKGGGRRVGQGSMLLDLQVMLGAPSDEVVLRSNFEGTQ</sequence>
<comment type="subcellular location">
    <subcellularLocation>
        <location evidence="1">Cytoplasm</location>
        <location evidence="1">Cytoskeleton</location>
        <location evidence="1">Flagellum axoneme</location>
    </subcellularLocation>
</comment>
<feature type="coiled-coil region" evidence="9">
    <location>
        <begin position="218"/>
        <end position="259"/>
    </location>
</feature>
<dbReference type="InterPro" id="IPR009290">
    <property type="entry name" value="Radial_spoke_3"/>
</dbReference>
<feature type="region of interest" description="Disordered" evidence="10">
    <location>
        <begin position="1"/>
        <end position="109"/>
    </location>
</feature>
<evidence type="ECO:0000256" key="6">
    <source>
        <dbReference type="ARBA" id="ARBA00023069"/>
    </source>
</evidence>
<feature type="compositionally biased region" description="Low complexity" evidence="10">
    <location>
        <begin position="93"/>
        <end position="102"/>
    </location>
</feature>
<feature type="region of interest" description="Disordered" evidence="10">
    <location>
        <begin position="124"/>
        <end position="156"/>
    </location>
</feature>
<evidence type="ECO:0000256" key="7">
    <source>
        <dbReference type="ARBA" id="ARBA00023212"/>
    </source>
</evidence>
<dbReference type="InParanoid" id="D7FP98"/>
<feature type="compositionally biased region" description="Basic residues" evidence="10">
    <location>
        <begin position="16"/>
        <end position="25"/>
    </location>
</feature>
<keyword evidence="9" id="KW-0175">Coiled coil</keyword>
<dbReference type="PANTHER" id="PTHR21648:SF0">
    <property type="entry name" value="RADIAL SPOKE HEAD PROTEIN 3 HOMOLOG"/>
    <property type="match status" value="1"/>
</dbReference>
<evidence type="ECO:0000256" key="4">
    <source>
        <dbReference type="ARBA" id="ARBA00022553"/>
    </source>
</evidence>
<dbReference type="Proteomes" id="UP000002630">
    <property type="component" value="Unassembled WGS sequence"/>
</dbReference>
<keyword evidence="6" id="KW-0969">Cilium</keyword>
<keyword evidence="5 11" id="KW-0282">Flagellum</keyword>
<evidence type="ECO:0000256" key="9">
    <source>
        <dbReference type="SAM" id="Coils"/>
    </source>
</evidence>
<proteinExistence type="inferred from homology"/>
<evidence type="ECO:0000256" key="2">
    <source>
        <dbReference type="ARBA" id="ARBA00006737"/>
    </source>
</evidence>
<feature type="compositionally biased region" description="Basic residues" evidence="10">
    <location>
        <begin position="83"/>
        <end position="92"/>
    </location>
</feature>
<keyword evidence="8" id="KW-0966">Cell projection</keyword>
<dbReference type="AlphaFoldDB" id="D7FP98"/>
<dbReference type="OrthoDB" id="313308at2759"/>
<dbReference type="eggNOG" id="ENOG502S132">
    <property type="taxonomic scope" value="Eukaryota"/>
</dbReference>
<keyword evidence="4" id="KW-0597">Phosphoprotein</keyword>
<accession>D7FP98</accession>
<evidence type="ECO:0000313" key="11">
    <source>
        <dbReference type="EMBL" id="CBJ30359.1"/>
    </source>
</evidence>
<dbReference type="Pfam" id="PF06098">
    <property type="entry name" value="Radial_spoke_3"/>
    <property type="match status" value="1"/>
</dbReference>
<gene>
    <name evidence="11" type="ORF">Esi_0187_0062</name>
</gene>
<evidence type="ECO:0000256" key="5">
    <source>
        <dbReference type="ARBA" id="ARBA00022846"/>
    </source>
</evidence>
<protein>
    <submittedName>
        <fullName evidence="11">Flagellar radial spoke protein</fullName>
    </submittedName>
</protein>
<comment type="similarity">
    <text evidence="2">Belongs to the flagellar radial spoke RSP3 family.</text>
</comment>
<reference evidence="11 12" key="1">
    <citation type="journal article" date="2010" name="Nature">
        <title>The Ectocarpus genome and the independent evolution of multicellularity in brown algae.</title>
        <authorList>
            <person name="Cock J.M."/>
            <person name="Sterck L."/>
            <person name="Rouze P."/>
            <person name="Scornet D."/>
            <person name="Allen A.E."/>
            <person name="Amoutzias G."/>
            <person name="Anthouard V."/>
            <person name="Artiguenave F."/>
            <person name="Aury J.M."/>
            <person name="Badger J.H."/>
            <person name="Beszteri B."/>
            <person name="Billiau K."/>
            <person name="Bonnet E."/>
            <person name="Bothwell J.H."/>
            <person name="Bowler C."/>
            <person name="Boyen C."/>
            <person name="Brownlee C."/>
            <person name="Carrano C.J."/>
            <person name="Charrier B."/>
            <person name="Cho G.Y."/>
            <person name="Coelho S.M."/>
            <person name="Collen J."/>
            <person name="Corre E."/>
            <person name="Da Silva C."/>
            <person name="Delage L."/>
            <person name="Delaroque N."/>
            <person name="Dittami S.M."/>
            <person name="Doulbeau S."/>
            <person name="Elias M."/>
            <person name="Farnham G."/>
            <person name="Gachon C.M."/>
            <person name="Gschloessl B."/>
            <person name="Heesch S."/>
            <person name="Jabbari K."/>
            <person name="Jubin C."/>
            <person name="Kawai H."/>
            <person name="Kimura K."/>
            <person name="Kloareg B."/>
            <person name="Kupper F.C."/>
            <person name="Lang D."/>
            <person name="Le Bail A."/>
            <person name="Leblanc C."/>
            <person name="Lerouge P."/>
            <person name="Lohr M."/>
            <person name="Lopez P.J."/>
            <person name="Martens C."/>
            <person name="Maumus F."/>
            <person name="Michel G."/>
            <person name="Miranda-Saavedra D."/>
            <person name="Morales J."/>
            <person name="Moreau H."/>
            <person name="Motomura T."/>
            <person name="Nagasato C."/>
            <person name="Napoli C.A."/>
            <person name="Nelson D.R."/>
            <person name="Nyvall-Collen P."/>
            <person name="Peters A.F."/>
            <person name="Pommier C."/>
            <person name="Potin P."/>
            <person name="Poulain J."/>
            <person name="Quesneville H."/>
            <person name="Read B."/>
            <person name="Rensing S.A."/>
            <person name="Ritter A."/>
            <person name="Rousvoal S."/>
            <person name="Samanta M."/>
            <person name="Samson G."/>
            <person name="Schroeder D.C."/>
            <person name="Segurens B."/>
            <person name="Strittmatter M."/>
            <person name="Tonon T."/>
            <person name="Tregear J.W."/>
            <person name="Valentin K."/>
            <person name="von Dassow P."/>
            <person name="Yamagishi T."/>
            <person name="Van de Peer Y."/>
            <person name="Wincker P."/>
        </authorList>
    </citation>
    <scope>NUCLEOTIDE SEQUENCE [LARGE SCALE GENOMIC DNA]</scope>
    <source>
        <strain evidence="12">Ec32 / CCAP1310/4</strain>
    </source>
</reference>
<evidence type="ECO:0000256" key="10">
    <source>
        <dbReference type="SAM" id="MobiDB-lite"/>
    </source>
</evidence>